<evidence type="ECO:0000256" key="4">
    <source>
        <dbReference type="RuleBase" id="RU000354"/>
    </source>
</evidence>
<evidence type="ECO:0000313" key="7">
    <source>
        <dbReference type="EMBL" id="GFU17439.1"/>
    </source>
</evidence>
<sequence>MCRKLFFVFLLTLLGFSCWGSHDTYAEIKEKVKALCAHQTIPNALIRFYLEWFQSNSCVPEALKSYEVQVRRKQGRYVMTSRIVCKSAFIKAELWIELYGIFKKKINKRKYFIDIRPVDSSKINSTSLQCGATVTNGNVTELSFDMTTFYTSLKKLNRKVQKFSIHLRHRKKRRVLTEFRGATVKAFVVLHKKNEFCTKVPSKFRTHEMRQSVEFQHQTASELSKLNGEMQMGVSGRVKRDAKHLFNQDFCSLKNFNVSFEKLNFDKWIIAPVTVDIKLCSGKCFKPKDHVTTHSIFRWYMSFENLKTKPTCCVPTKYAPQMLVQYDEKDDMISIVQYSDMIATQCGCH</sequence>
<dbReference type="PROSITE" id="PS51257">
    <property type="entry name" value="PROKAR_LIPOPROTEIN"/>
    <property type="match status" value="1"/>
</dbReference>
<dbReference type="GO" id="GO:0008083">
    <property type="term" value="F:growth factor activity"/>
    <property type="evidence" value="ECO:0007669"/>
    <property type="project" value="UniProtKB-KW"/>
</dbReference>
<feature type="domain" description="TGF-beta family profile" evidence="6">
    <location>
        <begin position="237"/>
        <end position="349"/>
    </location>
</feature>
<comment type="subcellular location">
    <subcellularLocation>
        <location evidence="1">Secreted</location>
    </subcellularLocation>
</comment>
<keyword evidence="3" id="KW-0964">Secreted</keyword>
<dbReference type="InterPro" id="IPR029034">
    <property type="entry name" value="Cystine-knot_cytokine"/>
</dbReference>
<reference evidence="7" key="1">
    <citation type="submission" date="2020-08" db="EMBL/GenBank/DDBJ databases">
        <title>Multicomponent nature underlies the extraordinary mechanical properties of spider dragline silk.</title>
        <authorList>
            <person name="Kono N."/>
            <person name="Nakamura H."/>
            <person name="Mori M."/>
            <person name="Yoshida Y."/>
            <person name="Ohtoshi R."/>
            <person name="Malay A.D."/>
            <person name="Moran D.A.P."/>
            <person name="Tomita M."/>
            <person name="Numata K."/>
            <person name="Arakawa K."/>
        </authorList>
    </citation>
    <scope>NUCLEOTIDE SEQUENCE</scope>
</reference>
<dbReference type="SUPFAM" id="SSF57501">
    <property type="entry name" value="Cystine-knot cytokines"/>
    <property type="match status" value="1"/>
</dbReference>
<comment type="caution">
    <text evidence="7">The sequence shown here is derived from an EMBL/GenBank/DDBJ whole genome shotgun (WGS) entry which is preliminary data.</text>
</comment>
<evidence type="ECO:0000256" key="3">
    <source>
        <dbReference type="ARBA" id="ARBA00022525"/>
    </source>
</evidence>
<dbReference type="Pfam" id="PF00019">
    <property type="entry name" value="TGF_beta"/>
    <property type="match status" value="1"/>
</dbReference>
<protein>
    <recommendedName>
        <fullName evidence="6">TGF-beta family profile domain-containing protein</fullName>
    </recommendedName>
</protein>
<dbReference type="Gene3D" id="2.10.90.10">
    <property type="entry name" value="Cystine-knot cytokines"/>
    <property type="match status" value="1"/>
</dbReference>
<dbReference type="Proteomes" id="UP000887013">
    <property type="component" value="Unassembled WGS sequence"/>
</dbReference>
<keyword evidence="5" id="KW-0732">Signal</keyword>
<dbReference type="GO" id="GO:0005125">
    <property type="term" value="F:cytokine activity"/>
    <property type="evidence" value="ECO:0007669"/>
    <property type="project" value="TreeGrafter"/>
</dbReference>
<dbReference type="GO" id="GO:0005615">
    <property type="term" value="C:extracellular space"/>
    <property type="evidence" value="ECO:0007669"/>
    <property type="project" value="TreeGrafter"/>
</dbReference>
<keyword evidence="8" id="KW-1185">Reference proteome</keyword>
<dbReference type="PANTHER" id="PTHR11848">
    <property type="entry name" value="TGF-BETA FAMILY"/>
    <property type="match status" value="1"/>
</dbReference>
<gene>
    <name evidence="7" type="ORF">NPIL_421101</name>
</gene>
<evidence type="ECO:0000256" key="1">
    <source>
        <dbReference type="ARBA" id="ARBA00004613"/>
    </source>
</evidence>
<dbReference type="InterPro" id="IPR001839">
    <property type="entry name" value="TGF-b_C"/>
</dbReference>
<dbReference type="CDD" id="cd13756">
    <property type="entry name" value="TGF_beta_BMPs_GDFs"/>
    <property type="match status" value="1"/>
</dbReference>
<dbReference type="InterPro" id="IPR015615">
    <property type="entry name" value="TGF-beta-rel"/>
</dbReference>
<name>A0A8X6QGK3_NEPPI</name>
<keyword evidence="4" id="KW-0339">Growth factor</keyword>
<feature type="chain" id="PRO_5036495144" description="TGF-beta family profile domain-containing protein" evidence="5">
    <location>
        <begin position="21"/>
        <end position="349"/>
    </location>
</feature>
<dbReference type="EMBL" id="BMAW01126575">
    <property type="protein sequence ID" value="GFU17439.1"/>
    <property type="molecule type" value="Genomic_DNA"/>
</dbReference>
<evidence type="ECO:0000256" key="5">
    <source>
        <dbReference type="SAM" id="SignalP"/>
    </source>
</evidence>
<organism evidence="7 8">
    <name type="scientific">Nephila pilipes</name>
    <name type="common">Giant wood spider</name>
    <name type="synonym">Nephila maculata</name>
    <dbReference type="NCBI Taxonomy" id="299642"/>
    <lineage>
        <taxon>Eukaryota</taxon>
        <taxon>Metazoa</taxon>
        <taxon>Ecdysozoa</taxon>
        <taxon>Arthropoda</taxon>
        <taxon>Chelicerata</taxon>
        <taxon>Arachnida</taxon>
        <taxon>Araneae</taxon>
        <taxon>Araneomorphae</taxon>
        <taxon>Entelegynae</taxon>
        <taxon>Araneoidea</taxon>
        <taxon>Nephilidae</taxon>
        <taxon>Nephila</taxon>
    </lineage>
</organism>
<comment type="similarity">
    <text evidence="2 4">Belongs to the TGF-beta family.</text>
</comment>
<dbReference type="SMART" id="SM00204">
    <property type="entry name" value="TGFB"/>
    <property type="match status" value="1"/>
</dbReference>
<dbReference type="PROSITE" id="PS51362">
    <property type="entry name" value="TGF_BETA_2"/>
    <property type="match status" value="1"/>
</dbReference>
<evidence type="ECO:0000256" key="2">
    <source>
        <dbReference type="ARBA" id="ARBA00006656"/>
    </source>
</evidence>
<evidence type="ECO:0000259" key="6">
    <source>
        <dbReference type="PROSITE" id="PS51362"/>
    </source>
</evidence>
<dbReference type="OrthoDB" id="6427922at2759"/>
<dbReference type="AlphaFoldDB" id="A0A8X6QGK3"/>
<proteinExistence type="inferred from homology"/>
<feature type="signal peptide" evidence="5">
    <location>
        <begin position="1"/>
        <end position="20"/>
    </location>
</feature>
<accession>A0A8X6QGK3</accession>
<evidence type="ECO:0000313" key="8">
    <source>
        <dbReference type="Proteomes" id="UP000887013"/>
    </source>
</evidence>